<evidence type="ECO:0008006" key="3">
    <source>
        <dbReference type="Google" id="ProtNLM"/>
    </source>
</evidence>
<sequence length="128" mass="14630">MPDRFLYEYAVLRIVPRVEREEFINVGVVLYCPSRGFLKCISEIDQDRFGAFARETDLAEVEDYLHAFRQICEGNRQCGSPIAALPAASRFRWLTATRSTVLQTSKVHPGFCADPEDTLNLLFVQQVK</sequence>
<dbReference type="OrthoDB" id="9803207at2"/>
<name>A0A1G6XWI2_9BACT</name>
<accession>A0A1G6XWI2</accession>
<evidence type="ECO:0000313" key="2">
    <source>
        <dbReference type="Proteomes" id="UP000198748"/>
    </source>
</evidence>
<protein>
    <recommendedName>
        <fullName evidence="3">DUF3037 domain-containing protein</fullName>
    </recommendedName>
</protein>
<dbReference type="STRING" id="659014.SAMN04487996_102263"/>
<dbReference type="Proteomes" id="UP000198748">
    <property type="component" value="Unassembled WGS sequence"/>
</dbReference>
<dbReference type="Pfam" id="PF11236">
    <property type="entry name" value="DUF3037"/>
    <property type="match status" value="1"/>
</dbReference>
<organism evidence="1 2">
    <name type="scientific">Dyadobacter soli</name>
    <dbReference type="NCBI Taxonomy" id="659014"/>
    <lineage>
        <taxon>Bacteria</taxon>
        <taxon>Pseudomonadati</taxon>
        <taxon>Bacteroidota</taxon>
        <taxon>Cytophagia</taxon>
        <taxon>Cytophagales</taxon>
        <taxon>Spirosomataceae</taxon>
        <taxon>Dyadobacter</taxon>
    </lineage>
</organism>
<dbReference type="InterPro" id="IPR021398">
    <property type="entry name" value="DUF3037"/>
</dbReference>
<proteinExistence type="predicted"/>
<evidence type="ECO:0000313" key="1">
    <source>
        <dbReference type="EMBL" id="SDD81777.1"/>
    </source>
</evidence>
<gene>
    <name evidence="1" type="ORF">SAMN04487996_102263</name>
</gene>
<keyword evidence="2" id="KW-1185">Reference proteome</keyword>
<dbReference type="RefSeq" id="WP_090146774.1">
    <property type="nucleotide sequence ID" value="NZ_FNAN01000002.1"/>
</dbReference>
<reference evidence="2" key="1">
    <citation type="submission" date="2016-10" db="EMBL/GenBank/DDBJ databases">
        <authorList>
            <person name="Varghese N."/>
            <person name="Submissions S."/>
        </authorList>
    </citation>
    <scope>NUCLEOTIDE SEQUENCE [LARGE SCALE GENOMIC DNA]</scope>
    <source>
        <strain evidence="2">DSM 25329</strain>
    </source>
</reference>
<dbReference type="AlphaFoldDB" id="A0A1G6XWI2"/>
<dbReference type="EMBL" id="FNAN01000002">
    <property type="protein sequence ID" value="SDD81777.1"/>
    <property type="molecule type" value="Genomic_DNA"/>
</dbReference>